<feature type="compositionally biased region" description="Basic residues" evidence="1">
    <location>
        <begin position="349"/>
        <end position="359"/>
    </location>
</feature>
<sequence>MERTDASHRNPRDGRPRRSRVRDARRARAGPRRAARRARRGGREFHRSVSPRGPLSDAAARHAGRGGRRARARGRAGRHAFQAGRSRRVDDRDGQLRDARGGARGQGDRRAGRDRPAHGRRRARAGHDRALSRQRFVSRPRRRRRARSRGGGRRRAAAHAVAQAARRAGDRHCVDRREGGARAQQRRGRRGASWRVRRSGRRSAPADGRPRRACGVRRHRRGDVRREPREPQDARHARDLRRRERPGAARRCDAAAVGRLAHAHAAVSRAFPRERRRIPVARRRGVRRHSRRLAEDPDRRRVSARRRASRARGSRRAPHDRQAAARAVSPHRSPAHSLVHRTGGLIHGKDRRRRAHFARARRDDAAGRAAARKRRPGLHARNRPRPVAARRVRRARLRYGARFRQPLAHDDRSGGHRACAARGPLHVGRDAERDPATAIRSGGRPGARACDRRAGAAACVVDRRGGRPVPAAALRDAQSVDLSRPPGQALAFRLRVPDRDDRGFPADGRNRRAGDRAARAQGAARRVGRPVACVLAARRAARADGGRGVEHRHARRARGGRAADRVARARAARPGDRRDAGIPALRAGGELRPLPDDGGRARRARVRGACTPLQRVRERHRHRARPSVVQSRRRRMGAGRNAQRTAHRNGRGERLSGAMRRAGGRRRSCRRPRGQLFVTPADCAAVRATPAWLDGTPQPRHDAGCNRRPVDSGHRRGHPVRTEPSHAASRPTAPRAARSGPRPRARARRTGRPDTPGPRRETGAREPTPAAAPCETRRCRPSASSTSAAADAGALRADPRRPDNRETH</sequence>
<feature type="compositionally biased region" description="Basic residues" evidence="1">
    <location>
        <begin position="741"/>
        <end position="750"/>
    </location>
</feature>
<feature type="region of interest" description="Disordered" evidence="1">
    <location>
        <begin position="280"/>
        <end position="390"/>
    </location>
</feature>
<proteinExistence type="predicted"/>
<evidence type="ECO:0000313" key="3">
    <source>
        <dbReference type="Proteomes" id="UP000002700"/>
    </source>
</evidence>
<feature type="compositionally biased region" description="Basic and acidic residues" evidence="1">
    <location>
        <begin position="224"/>
        <end position="250"/>
    </location>
</feature>
<feature type="compositionally biased region" description="Basic residues" evidence="1">
    <location>
        <begin position="136"/>
        <end position="157"/>
    </location>
</feature>
<dbReference type="KEGG" id="bpm:BURPS1710b_A1685"/>
<dbReference type="EnsemblBacteria" id="ABA53421">
    <property type="protein sequence ID" value="ABA53421"/>
    <property type="gene ID" value="BURPS1710b_A1685"/>
</dbReference>
<feature type="compositionally biased region" description="Basic residues" evidence="1">
    <location>
        <begin position="370"/>
        <end position="390"/>
    </location>
</feature>
<feature type="region of interest" description="Disordered" evidence="1">
    <location>
        <begin position="616"/>
        <end position="670"/>
    </location>
</feature>
<feature type="compositionally biased region" description="Basic residues" evidence="1">
    <location>
        <begin position="302"/>
        <end position="316"/>
    </location>
</feature>
<feature type="region of interest" description="Disordered" evidence="1">
    <location>
        <begin position="545"/>
        <end position="600"/>
    </location>
</feature>
<evidence type="ECO:0000313" key="2">
    <source>
        <dbReference type="EMBL" id="ABA53421.1"/>
    </source>
</evidence>
<gene>
    <name evidence="2" type="ordered locus">BURPS1710b_A1685</name>
</gene>
<feature type="compositionally biased region" description="Basic and acidic residues" evidence="1">
    <location>
        <begin position="292"/>
        <end position="301"/>
    </location>
</feature>
<feature type="compositionally biased region" description="Basic and acidic residues" evidence="1">
    <location>
        <begin position="561"/>
        <end position="580"/>
    </location>
</feature>
<feature type="compositionally biased region" description="Low complexity" evidence="1">
    <location>
        <begin position="781"/>
        <end position="796"/>
    </location>
</feature>
<feature type="compositionally biased region" description="Basic residues" evidence="1">
    <location>
        <begin position="62"/>
        <end position="78"/>
    </location>
</feature>
<feature type="compositionally biased region" description="Low complexity" evidence="1">
    <location>
        <begin position="727"/>
        <end position="740"/>
    </location>
</feature>
<evidence type="ECO:0000256" key="1">
    <source>
        <dbReference type="SAM" id="MobiDB-lite"/>
    </source>
</evidence>
<feature type="compositionally biased region" description="Basic and acidic residues" evidence="1">
    <location>
        <begin position="699"/>
        <end position="724"/>
    </location>
</feature>
<dbReference type="Proteomes" id="UP000002700">
    <property type="component" value="Chromosome II"/>
</dbReference>
<accession>Q3JHW2</accession>
<feature type="compositionally biased region" description="Basic residues" evidence="1">
    <location>
        <begin position="280"/>
        <end position="291"/>
    </location>
</feature>
<name>Q3JHW2_BURP1</name>
<feature type="compositionally biased region" description="Basic and acidic residues" evidence="1">
    <location>
        <begin position="1"/>
        <end position="26"/>
    </location>
</feature>
<feature type="compositionally biased region" description="Basic and acidic residues" evidence="1">
    <location>
        <begin position="167"/>
        <end position="180"/>
    </location>
</feature>
<dbReference type="HOGENOM" id="CLU_348747_0_0_4"/>
<feature type="compositionally biased region" description="Basic and acidic residues" evidence="1">
    <location>
        <begin position="498"/>
        <end position="518"/>
    </location>
</feature>
<feature type="compositionally biased region" description="Basic residues" evidence="1">
    <location>
        <begin position="184"/>
        <end position="201"/>
    </location>
</feature>
<feature type="region of interest" description="Disordered" evidence="1">
    <location>
        <begin position="1"/>
        <end position="250"/>
    </location>
</feature>
<feature type="compositionally biased region" description="Basic residues" evidence="1">
    <location>
        <begin position="27"/>
        <end position="40"/>
    </location>
</feature>
<feature type="compositionally biased region" description="Basic residues" evidence="1">
    <location>
        <begin position="211"/>
        <end position="223"/>
    </location>
</feature>
<feature type="compositionally biased region" description="Basic residues" evidence="1">
    <location>
        <begin position="617"/>
        <end position="637"/>
    </location>
</feature>
<feature type="region of interest" description="Disordered" evidence="1">
    <location>
        <begin position="692"/>
        <end position="808"/>
    </location>
</feature>
<feature type="compositionally biased region" description="Basic and acidic residues" evidence="1">
    <location>
        <begin position="87"/>
        <end position="117"/>
    </location>
</feature>
<protein>
    <submittedName>
        <fullName evidence="2">Uncharacterized protein</fullName>
    </submittedName>
</protein>
<dbReference type="EMBL" id="CP000125">
    <property type="protein sequence ID" value="ABA53421.1"/>
    <property type="molecule type" value="Genomic_DNA"/>
</dbReference>
<feature type="region of interest" description="Disordered" evidence="1">
    <location>
        <begin position="498"/>
        <end position="523"/>
    </location>
</feature>
<feature type="compositionally biased region" description="Basic and acidic residues" evidence="1">
    <location>
        <begin position="797"/>
        <end position="808"/>
    </location>
</feature>
<reference evidence="2 3" key="1">
    <citation type="submission" date="2005-09" db="EMBL/GenBank/DDBJ databases">
        <authorList>
            <person name="Woods D.E."/>
            <person name="Nierman W.C."/>
        </authorList>
    </citation>
    <scope>NUCLEOTIDE SEQUENCE [LARGE SCALE GENOMIC DNA]</scope>
    <source>
        <strain evidence="2 3">1710b</strain>
    </source>
</reference>
<organism evidence="2 3">
    <name type="scientific">Burkholderia pseudomallei (strain 1710b)</name>
    <dbReference type="NCBI Taxonomy" id="320372"/>
    <lineage>
        <taxon>Bacteria</taxon>
        <taxon>Pseudomonadati</taxon>
        <taxon>Pseudomonadota</taxon>
        <taxon>Betaproteobacteria</taxon>
        <taxon>Burkholderiales</taxon>
        <taxon>Burkholderiaceae</taxon>
        <taxon>Burkholderia</taxon>
        <taxon>pseudomallei group</taxon>
    </lineage>
</organism>
<dbReference type="AlphaFoldDB" id="Q3JHW2"/>